<proteinExistence type="predicted"/>
<sequence length="74" mass="7870">MFLPNFIYNFFIASSLIPAATTPDPFGLPANCAAISPIAACNATFCAEPSFQSYLSLKRCTSSKAFLANKRASA</sequence>
<comment type="caution">
    <text evidence="1">The sequence shown here is derived from an EMBL/GenBank/DDBJ whole genome shotgun (WGS) entry which is preliminary data.</text>
</comment>
<dbReference type="Proteomes" id="UP000010412">
    <property type="component" value="Unassembled WGS sequence"/>
</dbReference>
<accession>A0ABP2SQB3</accession>
<organism evidence="1 2">
    <name type="scientific">Veillonella atypica KON</name>
    <dbReference type="NCBI Taxonomy" id="1128111"/>
    <lineage>
        <taxon>Bacteria</taxon>
        <taxon>Bacillati</taxon>
        <taxon>Bacillota</taxon>
        <taxon>Negativicutes</taxon>
        <taxon>Veillonellales</taxon>
        <taxon>Veillonellaceae</taxon>
        <taxon>Veillonella</taxon>
    </lineage>
</organism>
<protein>
    <recommendedName>
        <fullName evidence="3">Secreted protein</fullName>
    </recommendedName>
</protein>
<keyword evidence="2" id="KW-1185">Reference proteome</keyword>
<dbReference type="EMBL" id="AMEX01000045">
    <property type="protein sequence ID" value="EKY17989.1"/>
    <property type="molecule type" value="Genomic_DNA"/>
</dbReference>
<name>A0ABP2SQB3_9FIRM</name>
<gene>
    <name evidence="1" type="ORF">HMPREF0870_01728</name>
</gene>
<evidence type="ECO:0000313" key="1">
    <source>
        <dbReference type="EMBL" id="EKY17989.1"/>
    </source>
</evidence>
<evidence type="ECO:0008006" key="3">
    <source>
        <dbReference type="Google" id="ProtNLM"/>
    </source>
</evidence>
<reference evidence="1 2" key="1">
    <citation type="submission" date="2012-05" db="EMBL/GenBank/DDBJ databases">
        <authorList>
            <person name="Weinstock G."/>
            <person name="Sodergren E."/>
            <person name="Lobos E.A."/>
            <person name="Fulton L."/>
            <person name="Fulton R."/>
            <person name="Courtney L."/>
            <person name="Fronick C."/>
            <person name="O'Laughlin M."/>
            <person name="Godfrey J."/>
            <person name="Wilson R.M."/>
            <person name="Miner T."/>
            <person name="Farmer C."/>
            <person name="Delehaunty K."/>
            <person name="Cordes M."/>
            <person name="Minx P."/>
            <person name="Tomlinson C."/>
            <person name="Chen J."/>
            <person name="Wollam A."/>
            <person name="Pepin K.H."/>
            <person name="Bhonagiri V."/>
            <person name="Zhang X."/>
            <person name="Suruliraj S."/>
            <person name="Warren W."/>
            <person name="Mitreva M."/>
            <person name="Mardis E.R."/>
            <person name="Wilson R.K."/>
        </authorList>
    </citation>
    <scope>NUCLEOTIDE SEQUENCE [LARGE SCALE GENOMIC DNA]</scope>
    <source>
        <strain evidence="1 2">KON</strain>
    </source>
</reference>
<evidence type="ECO:0000313" key="2">
    <source>
        <dbReference type="Proteomes" id="UP000010412"/>
    </source>
</evidence>